<comment type="subcellular location">
    <subcellularLocation>
        <location evidence="1">Cell membrane</location>
        <topology evidence="1">Multi-pass membrane protein</topology>
    </subcellularLocation>
</comment>
<evidence type="ECO:0000313" key="9">
    <source>
        <dbReference type="EMBL" id="TFB80543.1"/>
    </source>
</evidence>
<dbReference type="SUPFAM" id="SSF103473">
    <property type="entry name" value="MFS general substrate transporter"/>
    <property type="match status" value="1"/>
</dbReference>
<feature type="transmembrane region" description="Helical" evidence="7">
    <location>
        <begin position="414"/>
        <end position="437"/>
    </location>
</feature>
<gene>
    <name evidence="9" type="ORF">E3N84_11150</name>
</gene>
<dbReference type="InterPro" id="IPR036259">
    <property type="entry name" value="MFS_trans_sf"/>
</dbReference>
<protein>
    <submittedName>
        <fullName evidence="9">MFS transporter</fullName>
    </submittedName>
</protein>
<feature type="transmembrane region" description="Helical" evidence="7">
    <location>
        <begin position="121"/>
        <end position="139"/>
    </location>
</feature>
<dbReference type="PROSITE" id="PS50850">
    <property type="entry name" value="MFS"/>
    <property type="match status" value="1"/>
</dbReference>
<dbReference type="Gene3D" id="1.20.1250.20">
    <property type="entry name" value="MFS general substrate transporter like domains"/>
    <property type="match status" value="1"/>
</dbReference>
<evidence type="ECO:0000313" key="10">
    <source>
        <dbReference type="Proteomes" id="UP000298488"/>
    </source>
</evidence>
<keyword evidence="2" id="KW-0813">Transport</keyword>
<dbReference type="EMBL" id="SOFI01000003">
    <property type="protein sequence ID" value="TFB80543.1"/>
    <property type="molecule type" value="Genomic_DNA"/>
</dbReference>
<dbReference type="PANTHER" id="PTHR23513:SF11">
    <property type="entry name" value="STAPHYLOFERRIN A TRANSPORTER"/>
    <property type="match status" value="1"/>
</dbReference>
<evidence type="ECO:0000259" key="8">
    <source>
        <dbReference type="PROSITE" id="PS50850"/>
    </source>
</evidence>
<name>A0A4R8VCH9_9MICO</name>
<organism evidence="9 10">
    <name type="scientific">Terrimesophilobacter mesophilus</name>
    <dbReference type="NCBI Taxonomy" id="433647"/>
    <lineage>
        <taxon>Bacteria</taxon>
        <taxon>Bacillati</taxon>
        <taxon>Actinomycetota</taxon>
        <taxon>Actinomycetes</taxon>
        <taxon>Micrococcales</taxon>
        <taxon>Microbacteriaceae</taxon>
        <taxon>Terrimesophilobacter</taxon>
    </lineage>
</organism>
<keyword evidence="5 7" id="KW-1133">Transmembrane helix</keyword>
<dbReference type="GO" id="GO:0022857">
    <property type="term" value="F:transmembrane transporter activity"/>
    <property type="evidence" value="ECO:0007669"/>
    <property type="project" value="InterPro"/>
</dbReference>
<keyword evidence="3" id="KW-1003">Cell membrane</keyword>
<dbReference type="InterPro" id="IPR010290">
    <property type="entry name" value="TM_effector"/>
</dbReference>
<sequence length="464" mass="48808">MGIIAVIIRVNGTSRHTVDRVTPEQSLDDAATAPIPVILQRPLWRDTFSSLRIHNYRLYVVSQLISNTSGWAMRIAIDWLVFELTGSVALVGVTVALQFGPMLFLGPFGGVVADRYPKRRLLVTTQAINGVACTVLAILTISGVVVVWQVFATALVMGCVAVVDSPARSVFVNEMVGHGKLGNAISINASIFHLGGLVGPAISGILIAIVGAGWSIAANGLAAGIVVVTLLSMRTAELLPSLVASRSKGQIREGLRYVLAKPTIFWPIVMLAFVATFGMNLPVMLVAFADHVFGSGAAGYGLYSSAAALGALAGAIASTRRRAYRLRSIMLAAGCFGLAVAASGIAPVVAVFLLCLAAIGFTRLLFATAAESIVQMSSNRIIRGRVMAIYSMVVLGGQAIGGPLMGWLAEQWGVRTAMVASGMVPAVAAIVIAVLLARTGRLSLHFRLRRRIVPISIEVRGQLG</sequence>
<feature type="transmembrane region" description="Helical" evidence="7">
    <location>
        <begin position="264"/>
        <end position="288"/>
    </location>
</feature>
<evidence type="ECO:0000256" key="1">
    <source>
        <dbReference type="ARBA" id="ARBA00004651"/>
    </source>
</evidence>
<feature type="domain" description="Major facilitator superfamily (MFS) profile" evidence="8">
    <location>
        <begin position="55"/>
        <end position="440"/>
    </location>
</feature>
<keyword evidence="10" id="KW-1185">Reference proteome</keyword>
<keyword evidence="4 7" id="KW-0812">Transmembrane</keyword>
<dbReference type="AlphaFoldDB" id="A0A4R8VCH9"/>
<dbReference type="Pfam" id="PF05977">
    <property type="entry name" value="MFS_3"/>
    <property type="match status" value="1"/>
</dbReference>
<evidence type="ECO:0000256" key="6">
    <source>
        <dbReference type="ARBA" id="ARBA00023136"/>
    </source>
</evidence>
<feature type="transmembrane region" description="Helical" evidence="7">
    <location>
        <begin position="300"/>
        <end position="317"/>
    </location>
</feature>
<dbReference type="InterPro" id="IPR020846">
    <property type="entry name" value="MFS_dom"/>
</dbReference>
<feature type="transmembrane region" description="Helical" evidence="7">
    <location>
        <begin position="387"/>
        <end position="408"/>
    </location>
</feature>
<feature type="transmembrane region" description="Helical" evidence="7">
    <location>
        <begin position="348"/>
        <end position="366"/>
    </location>
</feature>
<dbReference type="Proteomes" id="UP000298488">
    <property type="component" value="Unassembled WGS sequence"/>
</dbReference>
<reference evidence="9 10" key="1">
    <citation type="submission" date="2019-03" db="EMBL/GenBank/DDBJ databases">
        <title>Genomics of glacier-inhabiting Cryobacterium strains.</title>
        <authorList>
            <person name="Liu Q."/>
            <person name="Xin Y.-H."/>
        </authorList>
    </citation>
    <scope>NUCLEOTIDE SEQUENCE [LARGE SCALE GENOMIC DNA]</scope>
    <source>
        <strain evidence="9 10">CGMCC 1.10440</strain>
    </source>
</reference>
<evidence type="ECO:0000256" key="3">
    <source>
        <dbReference type="ARBA" id="ARBA00022475"/>
    </source>
</evidence>
<keyword evidence="6 7" id="KW-0472">Membrane</keyword>
<evidence type="ECO:0000256" key="2">
    <source>
        <dbReference type="ARBA" id="ARBA00022448"/>
    </source>
</evidence>
<feature type="transmembrane region" description="Helical" evidence="7">
    <location>
        <begin position="88"/>
        <end position="109"/>
    </location>
</feature>
<dbReference type="PANTHER" id="PTHR23513">
    <property type="entry name" value="INTEGRAL MEMBRANE EFFLUX PROTEIN-RELATED"/>
    <property type="match status" value="1"/>
</dbReference>
<proteinExistence type="predicted"/>
<evidence type="ECO:0000256" key="5">
    <source>
        <dbReference type="ARBA" id="ARBA00022989"/>
    </source>
</evidence>
<accession>A0A4R8VCH9</accession>
<feature type="transmembrane region" description="Helical" evidence="7">
    <location>
        <begin position="324"/>
        <end position="342"/>
    </location>
</feature>
<evidence type="ECO:0000256" key="7">
    <source>
        <dbReference type="SAM" id="Phobius"/>
    </source>
</evidence>
<evidence type="ECO:0000256" key="4">
    <source>
        <dbReference type="ARBA" id="ARBA00022692"/>
    </source>
</evidence>
<feature type="transmembrane region" description="Helical" evidence="7">
    <location>
        <begin position="184"/>
        <end position="214"/>
    </location>
</feature>
<comment type="caution">
    <text evidence="9">The sequence shown here is derived from an EMBL/GenBank/DDBJ whole genome shotgun (WGS) entry which is preliminary data.</text>
</comment>
<dbReference type="CDD" id="cd06173">
    <property type="entry name" value="MFS_MefA_like"/>
    <property type="match status" value="1"/>
</dbReference>
<dbReference type="OrthoDB" id="9775268at2"/>
<dbReference type="GO" id="GO:0005886">
    <property type="term" value="C:plasma membrane"/>
    <property type="evidence" value="ECO:0007669"/>
    <property type="project" value="UniProtKB-SubCell"/>
</dbReference>
<feature type="transmembrane region" description="Helical" evidence="7">
    <location>
        <begin position="220"/>
        <end position="243"/>
    </location>
</feature>